<keyword evidence="2" id="KW-1133">Transmembrane helix</keyword>
<accession>A0AAE0U6H5</accession>
<dbReference type="AlphaFoldDB" id="A0AAE0U6H5"/>
<organism evidence="3 4">
    <name type="scientific">Podospora didyma</name>
    <dbReference type="NCBI Taxonomy" id="330526"/>
    <lineage>
        <taxon>Eukaryota</taxon>
        <taxon>Fungi</taxon>
        <taxon>Dikarya</taxon>
        <taxon>Ascomycota</taxon>
        <taxon>Pezizomycotina</taxon>
        <taxon>Sordariomycetes</taxon>
        <taxon>Sordariomycetidae</taxon>
        <taxon>Sordariales</taxon>
        <taxon>Podosporaceae</taxon>
        <taxon>Podospora</taxon>
    </lineage>
</organism>
<feature type="region of interest" description="Disordered" evidence="1">
    <location>
        <begin position="1"/>
        <end position="36"/>
    </location>
</feature>
<comment type="caution">
    <text evidence="3">The sequence shown here is derived from an EMBL/GenBank/DDBJ whole genome shotgun (WGS) entry which is preliminary data.</text>
</comment>
<feature type="compositionally biased region" description="Polar residues" evidence="1">
    <location>
        <begin position="27"/>
        <end position="36"/>
    </location>
</feature>
<name>A0AAE0U6H5_9PEZI</name>
<protein>
    <submittedName>
        <fullName evidence="3">Uncharacterized protein</fullName>
    </submittedName>
</protein>
<proteinExistence type="predicted"/>
<keyword evidence="4" id="KW-1185">Reference proteome</keyword>
<keyword evidence="2" id="KW-0812">Transmembrane</keyword>
<evidence type="ECO:0000313" key="4">
    <source>
        <dbReference type="Proteomes" id="UP001285441"/>
    </source>
</evidence>
<evidence type="ECO:0000256" key="1">
    <source>
        <dbReference type="SAM" id="MobiDB-lite"/>
    </source>
</evidence>
<feature type="transmembrane region" description="Helical" evidence="2">
    <location>
        <begin position="169"/>
        <end position="189"/>
    </location>
</feature>
<dbReference type="Proteomes" id="UP001285441">
    <property type="component" value="Unassembled WGS sequence"/>
</dbReference>
<evidence type="ECO:0000256" key="2">
    <source>
        <dbReference type="SAM" id="Phobius"/>
    </source>
</evidence>
<reference evidence="3" key="1">
    <citation type="journal article" date="2023" name="Mol. Phylogenet. Evol.">
        <title>Genome-scale phylogeny and comparative genomics of the fungal order Sordariales.</title>
        <authorList>
            <person name="Hensen N."/>
            <person name="Bonometti L."/>
            <person name="Westerberg I."/>
            <person name="Brannstrom I.O."/>
            <person name="Guillou S."/>
            <person name="Cros-Aarteil S."/>
            <person name="Calhoun S."/>
            <person name="Haridas S."/>
            <person name="Kuo A."/>
            <person name="Mondo S."/>
            <person name="Pangilinan J."/>
            <person name="Riley R."/>
            <person name="LaButti K."/>
            <person name="Andreopoulos B."/>
            <person name="Lipzen A."/>
            <person name="Chen C."/>
            <person name="Yan M."/>
            <person name="Daum C."/>
            <person name="Ng V."/>
            <person name="Clum A."/>
            <person name="Steindorff A."/>
            <person name="Ohm R.A."/>
            <person name="Martin F."/>
            <person name="Silar P."/>
            <person name="Natvig D.O."/>
            <person name="Lalanne C."/>
            <person name="Gautier V."/>
            <person name="Ament-Velasquez S.L."/>
            <person name="Kruys A."/>
            <person name="Hutchinson M.I."/>
            <person name="Powell A.J."/>
            <person name="Barry K."/>
            <person name="Miller A.N."/>
            <person name="Grigoriev I.V."/>
            <person name="Debuchy R."/>
            <person name="Gladieux P."/>
            <person name="Hiltunen Thoren M."/>
            <person name="Johannesson H."/>
        </authorList>
    </citation>
    <scope>NUCLEOTIDE SEQUENCE</scope>
    <source>
        <strain evidence="3">CBS 232.78</strain>
    </source>
</reference>
<dbReference type="EMBL" id="JAULSW010000001">
    <property type="protein sequence ID" value="KAK3392813.1"/>
    <property type="molecule type" value="Genomic_DNA"/>
</dbReference>
<sequence length="196" mass="21289">MPAPSVPCGTEAPKGPCGISFIGGRRPSNTTSNDNRCSNEVISLTEFLCMPKRAIVRAPPPYRSREDLSLSSAPQEMLPTAATLRRASAGEDNIKTRIGKDDNKFDDLPDAPKEPEKTFVTHFSEVDLERQCDVSSGVMAGTRKQRPLRSPFGSVVGLSPFCAAAWDSLLLIACGMVLFFFIIVLVRFLSDITIPA</sequence>
<evidence type="ECO:0000313" key="3">
    <source>
        <dbReference type="EMBL" id="KAK3392813.1"/>
    </source>
</evidence>
<reference evidence="3" key="2">
    <citation type="submission" date="2023-06" db="EMBL/GenBank/DDBJ databases">
        <authorList>
            <consortium name="Lawrence Berkeley National Laboratory"/>
            <person name="Haridas S."/>
            <person name="Hensen N."/>
            <person name="Bonometti L."/>
            <person name="Westerberg I."/>
            <person name="Brannstrom I.O."/>
            <person name="Guillou S."/>
            <person name="Cros-Aarteil S."/>
            <person name="Calhoun S."/>
            <person name="Kuo A."/>
            <person name="Mondo S."/>
            <person name="Pangilinan J."/>
            <person name="Riley R."/>
            <person name="LaButti K."/>
            <person name="Andreopoulos B."/>
            <person name="Lipzen A."/>
            <person name="Chen C."/>
            <person name="Yanf M."/>
            <person name="Daum C."/>
            <person name="Ng V."/>
            <person name="Clum A."/>
            <person name="Steindorff A."/>
            <person name="Ohm R."/>
            <person name="Martin F."/>
            <person name="Silar P."/>
            <person name="Natvig D."/>
            <person name="Lalanne C."/>
            <person name="Gautier V."/>
            <person name="Ament-velasquez S.L."/>
            <person name="Kruys A."/>
            <person name="Hutchinson M.I."/>
            <person name="Powell A.J."/>
            <person name="Barry K."/>
            <person name="Miller A.N."/>
            <person name="Grigoriev I.V."/>
            <person name="Debuchy R."/>
            <person name="Gladieux P."/>
            <person name="Thoren M.H."/>
            <person name="Johannesson H."/>
        </authorList>
    </citation>
    <scope>NUCLEOTIDE SEQUENCE</scope>
    <source>
        <strain evidence="3">CBS 232.78</strain>
    </source>
</reference>
<gene>
    <name evidence="3" type="ORF">B0H63DRAFT_554300</name>
</gene>
<keyword evidence="2" id="KW-0472">Membrane</keyword>